<evidence type="ECO:0000313" key="1">
    <source>
        <dbReference type="EMBL" id="AEE17669.1"/>
    </source>
</evidence>
<dbReference type="eggNOG" id="ENOG502ZR82">
    <property type="taxonomic scope" value="Bacteria"/>
</dbReference>
<dbReference type="Proteomes" id="UP000006546">
    <property type="component" value="Chromosome"/>
</dbReference>
<organism evidence="1 2">
    <name type="scientific">Treponema brennaborense (strain DSM 12168 / CIP 105900 / DD5/3)</name>
    <dbReference type="NCBI Taxonomy" id="906968"/>
    <lineage>
        <taxon>Bacteria</taxon>
        <taxon>Pseudomonadati</taxon>
        <taxon>Spirochaetota</taxon>
        <taxon>Spirochaetia</taxon>
        <taxon>Spirochaetales</taxon>
        <taxon>Treponemataceae</taxon>
        <taxon>Treponema</taxon>
    </lineage>
</organism>
<dbReference type="KEGG" id="tbe:Trebr_2260"/>
<keyword evidence="2" id="KW-1185">Reference proteome</keyword>
<protein>
    <submittedName>
        <fullName evidence="1">Uncharacterized protein</fullName>
    </submittedName>
</protein>
<gene>
    <name evidence="1" type="ordered locus">Trebr_2260</name>
</gene>
<name>F4LLM5_TREBD</name>
<sequence length="491" mass="55452">MKPIIENLLTHFLRVKCTSFTVKDISAVLGKLGYKLPSREIADYVCSSPYVFALDGDAYMSRAGAFTGAWFSIKLSALEIKENLLLPGHRCMPFTDVEMPSGTLTFIFKEQKLPHAAVEFAVKDVLPYFSLYGEEYAPQYLAADPACDCPSLCDPDFELPARIRLTVTDMTSVYAAAGLQPGDSLLCRVLDWDSGIIEMIPITEKKENPFEFSSADEQRAAWYNVLENALLESFDVYGPGTSIEDQLATVFFDYRRELCVPVCGSVEKYLQQTKKIAAEVYGVETRLWFKGQDVPAVGSWNAAPAESEHIHAELPGVPYLPVPLWILDSYVTDALFLKSGDPDQLLERLFPPPYKLDSLEKKYFLLQIEVRYSILKEQYNWFADFEAGPVRHRLLDLYSRVTQLMGELDFAENGLALFPQQALVILSQLFNHISHILDSLLHDPSLKTEDIRTIDISIEGMEYNFEDISEELEDALSVYRKNSFSVIKNGV</sequence>
<dbReference type="HOGENOM" id="CLU_562497_0_0_12"/>
<reference evidence="2" key="1">
    <citation type="submission" date="2011-04" db="EMBL/GenBank/DDBJ databases">
        <title>The complete genome of Treponema brennaborense DSM 12168.</title>
        <authorList>
            <person name="Lucas S."/>
            <person name="Han J."/>
            <person name="Lapidus A."/>
            <person name="Bruce D."/>
            <person name="Goodwin L."/>
            <person name="Pitluck S."/>
            <person name="Peters L."/>
            <person name="Kyrpides N."/>
            <person name="Mavromatis K."/>
            <person name="Ivanova N."/>
            <person name="Mikhailova N."/>
            <person name="Pagani I."/>
            <person name="Teshima H."/>
            <person name="Detter J.C."/>
            <person name="Tapia R."/>
            <person name="Han C."/>
            <person name="Land M."/>
            <person name="Hauser L."/>
            <person name="Markowitz V."/>
            <person name="Cheng J.-F."/>
            <person name="Hugenholtz P."/>
            <person name="Woyke T."/>
            <person name="Wu D."/>
            <person name="Gronow S."/>
            <person name="Wellnitz S."/>
            <person name="Brambilla E."/>
            <person name="Klenk H.-P."/>
            <person name="Eisen J.A."/>
        </authorList>
    </citation>
    <scope>NUCLEOTIDE SEQUENCE [LARGE SCALE GENOMIC DNA]</scope>
    <source>
        <strain evidence="2">DSM 12168 / CIP 105900 / DD5/3</strain>
    </source>
</reference>
<dbReference type="AlphaFoldDB" id="F4LLM5"/>
<dbReference type="STRING" id="906968.Trebr_2260"/>
<evidence type="ECO:0000313" key="2">
    <source>
        <dbReference type="Proteomes" id="UP000006546"/>
    </source>
</evidence>
<dbReference type="EMBL" id="CP002696">
    <property type="protein sequence ID" value="AEE17669.1"/>
    <property type="molecule type" value="Genomic_DNA"/>
</dbReference>
<proteinExistence type="predicted"/>
<accession>F4LLM5</accession>